<evidence type="ECO:0000256" key="7">
    <source>
        <dbReference type="SAM" id="MobiDB-lite"/>
    </source>
</evidence>
<keyword evidence="6" id="KW-0539">Nucleus</keyword>
<dbReference type="GO" id="GO:0005634">
    <property type="term" value="C:nucleus"/>
    <property type="evidence" value="ECO:0007669"/>
    <property type="project" value="UniProtKB-SubCell"/>
</dbReference>
<dbReference type="AlphaFoldDB" id="A0AA39V1T4"/>
<reference evidence="9" key="1">
    <citation type="submission" date="2023-06" db="EMBL/GenBank/DDBJ databases">
        <authorList>
            <consortium name="Lawrence Berkeley National Laboratory"/>
            <person name="Ahrendt S."/>
            <person name="Sahu N."/>
            <person name="Indic B."/>
            <person name="Wong-Bajracharya J."/>
            <person name="Merenyi Z."/>
            <person name="Ke H.-M."/>
            <person name="Monk M."/>
            <person name="Kocsube S."/>
            <person name="Drula E."/>
            <person name="Lipzen A."/>
            <person name="Balint B."/>
            <person name="Henrissat B."/>
            <person name="Andreopoulos B."/>
            <person name="Martin F.M."/>
            <person name="Harder C.B."/>
            <person name="Rigling D."/>
            <person name="Ford K.L."/>
            <person name="Foster G.D."/>
            <person name="Pangilinan J."/>
            <person name="Papanicolaou A."/>
            <person name="Barry K."/>
            <person name="LaButti K."/>
            <person name="Viragh M."/>
            <person name="Koriabine M."/>
            <person name="Yan M."/>
            <person name="Riley R."/>
            <person name="Champramary S."/>
            <person name="Plett K.L."/>
            <person name="Tsai I.J."/>
            <person name="Slot J."/>
            <person name="Sipos G."/>
            <person name="Plett J."/>
            <person name="Nagy L.G."/>
            <person name="Grigoriev I.V."/>
        </authorList>
    </citation>
    <scope>NUCLEOTIDE SEQUENCE</scope>
    <source>
        <strain evidence="9">HWK02</strain>
    </source>
</reference>
<dbReference type="Pfam" id="PF00172">
    <property type="entry name" value="Zn_clus"/>
    <property type="match status" value="1"/>
</dbReference>
<keyword evidence="5" id="KW-0804">Transcription</keyword>
<dbReference type="Gene3D" id="4.10.240.10">
    <property type="entry name" value="Zn(2)-C6 fungal-type DNA-binding domain"/>
    <property type="match status" value="1"/>
</dbReference>
<dbReference type="InterPro" id="IPR036864">
    <property type="entry name" value="Zn2-C6_fun-type_DNA-bd_sf"/>
</dbReference>
<dbReference type="SMART" id="SM00066">
    <property type="entry name" value="GAL4"/>
    <property type="match status" value="1"/>
</dbReference>
<keyword evidence="10" id="KW-1185">Reference proteome</keyword>
<organism evidence="9 10">
    <name type="scientific">Armillaria luteobubalina</name>
    <dbReference type="NCBI Taxonomy" id="153913"/>
    <lineage>
        <taxon>Eukaryota</taxon>
        <taxon>Fungi</taxon>
        <taxon>Dikarya</taxon>
        <taxon>Basidiomycota</taxon>
        <taxon>Agaricomycotina</taxon>
        <taxon>Agaricomycetes</taxon>
        <taxon>Agaricomycetidae</taxon>
        <taxon>Agaricales</taxon>
        <taxon>Marasmiineae</taxon>
        <taxon>Physalacriaceae</taxon>
        <taxon>Armillaria</taxon>
    </lineage>
</organism>
<comment type="caution">
    <text evidence="9">The sequence shown here is derived from an EMBL/GenBank/DDBJ whole genome shotgun (WGS) entry which is preliminary data.</text>
</comment>
<feature type="domain" description="Zn(2)-C6 fungal-type" evidence="8">
    <location>
        <begin position="121"/>
        <end position="153"/>
    </location>
</feature>
<feature type="region of interest" description="Disordered" evidence="7">
    <location>
        <begin position="40"/>
        <end position="115"/>
    </location>
</feature>
<dbReference type="PROSITE" id="PS50048">
    <property type="entry name" value="ZN2_CY6_FUNGAL_2"/>
    <property type="match status" value="1"/>
</dbReference>
<evidence type="ECO:0000313" key="10">
    <source>
        <dbReference type="Proteomes" id="UP001175228"/>
    </source>
</evidence>
<accession>A0AA39V1T4</accession>
<dbReference type="GO" id="GO:0008270">
    <property type="term" value="F:zinc ion binding"/>
    <property type="evidence" value="ECO:0007669"/>
    <property type="project" value="InterPro"/>
</dbReference>
<dbReference type="InterPro" id="IPR051089">
    <property type="entry name" value="prtT"/>
</dbReference>
<evidence type="ECO:0000259" key="8">
    <source>
        <dbReference type="PROSITE" id="PS50048"/>
    </source>
</evidence>
<keyword evidence="4" id="KW-0238">DNA-binding</keyword>
<dbReference type="PANTHER" id="PTHR31845">
    <property type="entry name" value="FINGER DOMAIN PROTEIN, PUTATIVE-RELATED"/>
    <property type="match status" value="1"/>
</dbReference>
<dbReference type="SUPFAM" id="SSF57701">
    <property type="entry name" value="Zn2/Cys6 DNA-binding domain"/>
    <property type="match status" value="1"/>
</dbReference>
<comment type="subcellular location">
    <subcellularLocation>
        <location evidence="1">Nucleus</location>
    </subcellularLocation>
</comment>
<dbReference type="Proteomes" id="UP001175228">
    <property type="component" value="Unassembled WGS sequence"/>
</dbReference>
<dbReference type="CDD" id="cd12148">
    <property type="entry name" value="fungal_TF_MHR"/>
    <property type="match status" value="1"/>
</dbReference>
<evidence type="ECO:0000256" key="5">
    <source>
        <dbReference type="ARBA" id="ARBA00023163"/>
    </source>
</evidence>
<proteinExistence type="predicted"/>
<evidence type="ECO:0000256" key="6">
    <source>
        <dbReference type="ARBA" id="ARBA00023242"/>
    </source>
</evidence>
<dbReference type="InterPro" id="IPR007219">
    <property type="entry name" value="XnlR_reg_dom"/>
</dbReference>
<dbReference type="InterPro" id="IPR001138">
    <property type="entry name" value="Zn2Cys6_DnaBD"/>
</dbReference>
<dbReference type="CDD" id="cd00067">
    <property type="entry name" value="GAL4"/>
    <property type="match status" value="1"/>
</dbReference>
<evidence type="ECO:0000256" key="1">
    <source>
        <dbReference type="ARBA" id="ARBA00004123"/>
    </source>
</evidence>
<feature type="compositionally biased region" description="Polar residues" evidence="7">
    <location>
        <begin position="55"/>
        <end position="89"/>
    </location>
</feature>
<dbReference type="Pfam" id="PF04082">
    <property type="entry name" value="Fungal_trans"/>
    <property type="match status" value="1"/>
</dbReference>
<dbReference type="PROSITE" id="PS00463">
    <property type="entry name" value="ZN2_CY6_FUNGAL_1"/>
    <property type="match status" value="1"/>
</dbReference>
<evidence type="ECO:0000256" key="2">
    <source>
        <dbReference type="ARBA" id="ARBA00022723"/>
    </source>
</evidence>
<evidence type="ECO:0000256" key="3">
    <source>
        <dbReference type="ARBA" id="ARBA00023015"/>
    </source>
</evidence>
<feature type="compositionally biased region" description="Basic and acidic residues" evidence="7">
    <location>
        <begin position="99"/>
        <end position="115"/>
    </location>
</feature>
<name>A0AA39V1T4_9AGAR</name>
<evidence type="ECO:0000256" key="4">
    <source>
        <dbReference type="ARBA" id="ARBA00023125"/>
    </source>
</evidence>
<keyword evidence="2" id="KW-0479">Metal-binding</keyword>
<dbReference type="GO" id="GO:0006351">
    <property type="term" value="P:DNA-templated transcription"/>
    <property type="evidence" value="ECO:0007669"/>
    <property type="project" value="InterPro"/>
</dbReference>
<keyword evidence="3" id="KW-0805">Transcription regulation</keyword>
<evidence type="ECO:0000313" key="9">
    <source>
        <dbReference type="EMBL" id="KAK0502125.1"/>
    </source>
</evidence>
<dbReference type="GO" id="GO:0000981">
    <property type="term" value="F:DNA-binding transcription factor activity, RNA polymerase II-specific"/>
    <property type="evidence" value="ECO:0007669"/>
    <property type="project" value="InterPro"/>
</dbReference>
<gene>
    <name evidence="9" type="ORF">EDD18DRAFT_1346694</name>
</gene>
<dbReference type="EMBL" id="JAUEPU010000005">
    <property type="protein sequence ID" value="KAK0502125.1"/>
    <property type="molecule type" value="Genomic_DNA"/>
</dbReference>
<protein>
    <recommendedName>
        <fullName evidence="8">Zn(2)-C6 fungal-type domain-containing protein</fullName>
    </recommendedName>
</protein>
<dbReference type="PANTHER" id="PTHR31845:SF19">
    <property type="entry name" value="TRANSCRIPTION FACTOR DOMAIN-CONTAINING PROTEIN"/>
    <property type="match status" value="1"/>
</dbReference>
<sequence>MSDLTPSFYDANAGLFQLSRDAYDLWYQQGVDFYEYGQHQEPTQPVNDQHRMEPDQQQESYVSYDQTRSNKSQNHLPPSSQPSIRQLQKTPPGKTMHVPLEDRDSNSNRNGDKVFRRRPDACTHCKKVKMKCDFAPGEQACQRCKLKGYHCVVDAPKPKTCERERLLTEIRQKDAIIETLLKQLHNPYLATPHSIDEYHKSVSPSDANNPYVLAWLSRLKASVQIDRGNLQEISVEALGQLPHDQQCNLSARSKVQEHKEISTVPTKIPDVPIVEPGAEWEAQEIAPKPGFRLGNSMGSNSTEILILGIVTLEDAENLFDIFYTYIHPFVALLDPVLITPKSTLARCPVLFTVICAIASRYHPQKSSIYSIAMHFAKCSAANALILDEMKSVEICQAYILMSIYPVPERSCDRDQTWSYIGLAVSIVTALRLNQTPKFTSMTETEECQYLNRVRVWHFCFLFDQGIAIHIGKPSSWTMKEHTIIRQSGEWYTQSVYNLDYDVYLCGYSVLVLIVAKFHEEALPDRNGFTDSLRRNLRDLTVRYDREIENFKEDWIKKFKVGGAHRGAMLQRSELHFYVAYFRLVIFYFGFHRVFQAGIETWYDYFFTKCFKNAKLAIRCMNEDLAPSGFMRYAPDRQFMCVAFAVAFLIKLLRPEFSSLLDRADKDESVGLIRILIDKFSSSDIAVDDQHSPKVYARFWATAFGKYRHSCEGVAFEGSQTVIPENTGGSRNVAGETNKESGDNWRIPYVAQGYDLTGVTYWQEAPHAMSSRPIQVRTDADLLHTMDGSQNINGNGWVEGQPKNTENEMFALMVQNLDNPGPEWMESVLMPGFTGDSSQRGQLENYVVPATN</sequence>
<dbReference type="GO" id="GO:0000976">
    <property type="term" value="F:transcription cis-regulatory region binding"/>
    <property type="evidence" value="ECO:0007669"/>
    <property type="project" value="TreeGrafter"/>
</dbReference>